<dbReference type="RefSeq" id="WP_124936388.1">
    <property type="nucleotide sequence ID" value="NZ_RJVQ01000002.1"/>
</dbReference>
<dbReference type="PANTHER" id="PTHR34821">
    <property type="entry name" value="INNER MEMBRANE PROTEIN YDCZ"/>
    <property type="match status" value="1"/>
</dbReference>
<proteinExistence type="predicted"/>
<dbReference type="GO" id="GO:0005886">
    <property type="term" value="C:plasma membrane"/>
    <property type="evidence" value="ECO:0007669"/>
    <property type="project" value="TreeGrafter"/>
</dbReference>
<protein>
    <submittedName>
        <fullName evidence="2">DMT family transporter</fullName>
    </submittedName>
</protein>
<gene>
    <name evidence="2" type="ORF">EES38_06700</name>
</gene>
<dbReference type="Pfam" id="PF04657">
    <property type="entry name" value="DMT_YdcZ"/>
    <property type="match status" value="1"/>
</dbReference>
<feature type="transmembrane region" description="Helical" evidence="1">
    <location>
        <begin position="34"/>
        <end position="58"/>
    </location>
</feature>
<sequence length="145" mass="15239">MNVISVVLALFAGLMLPVQSLMNAQLAKGLHSSLWATAFSGGILTIILSLVAFMTAGGLPMMKGTIEQPWWVWLGGLCGCVVLSVSAIVVPQLGAAKMVAFIMVGQIFSSLLIDRFGMFGANIVEIEPTRVAALIFLMIGASLLA</sequence>
<reference evidence="2 3" key="1">
    <citation type="submission" date="2018-11" db="EMBL/GenBank/DDBJ databases">
        <title>Vibrio LJC006 sp. nov., isolated from seawater during the bloom of the enteromorpha.</title>
        <authorList>
            <person name="Liang J."/>
        </authorList>
    </citation>
    <scope>NUCLEOTIDE SEQUENCE [LARGE SCALE GENOMIC DNA]</scope>
    <source>
        <strain evidence="2 3">LJC006</strain>
    </source>
</reference>
<keyword evidence="1" id="KW-0472">Membrane</keyword>
<organism evidence="2 3">
    <name type="scientific">Vibrio viridaestus</name>
    <dbReference type="NCBI Taxonomy" id="2487322"/>
    <lineage>
        <taxon>Bacteria</taxon>
        <taxon>Pseudomonadati</taxon>
        <taxon>Pseudomonadota</taxon>
        <taxon>Gammaproteobacteria</taxon>
        <taxon>Vibrionales</taxon>
        <taxon>Vibrionaceae</taxon>
        <taxon>Vibrio</taxon>
    </lineage>
</organism>
<dbReference type="Proteomes" id="UP000281112">
    <property type="component" value="Unassembled WGS sequence"/>
</dbReference>
<comment type="caution">
    <text evidence="2">The sequence shown here is derived from an EMBL/GenBank/DDBJ whole genome shotgun (WGS) entry which is preliminary data.</text>
</comment>
<feature type="transmembrane region" description="Helical" evidence="1">
    <location>
        <begin position="70"/>
        <end position="89"/>
    </location>
</feature>
<accession>A0A3N9TIW8</accession>
<dbReference type="InterPro" id="IPR006750">
    <property type="entry name" value="YdcZ"/>
</dbReference>
<dbReference type="PANTHER" id="PTHR34821:SF2">
    <property type="entry name" value="INNER MEMBRANE PROTEIN YDCZ"/>
    <property type="match status" value="1"/>
</dbReference>
<keyword evidence="1" id="KW-0812">Transmembrane</keyword>
<keyword evidence="1" id="KW-1133">Transmembrane helix</keyword>
<keyword evidence="3" id="KW-1185">Reference proteome</keyword>
<name>A0A3N9TIW8_9VIBR</name>
<dbReference type="OrthoDB" id="9097160at2"/>
<dbReference type="AlphaFoldDB" id="A0A3N9TIW8"/>
<evidence type="ECO:0000313" key="3">
    <source>
        <dbReference type="Proteomes" id="UP000281112"/>
    </source>
</evidence>
<dbReference type="EMBL" id="RJVQ01000002">
    <property type="protein sequence ID" value="RQW64268.1"/>
    <property type="molecule type" value="Genomic_DNA"/>
</dbReference>
<evidence type="ECO:0000313" key="2">
    <source>
        <dbReference type="EMBL" id="RQW64268.1"/>
    </source>
</evidence>
<evidence type="ECO:0000256" key="1">
    <source>
        <dbReference type="SAM" id="Phobius"/>
    </source>
</evidence>